<gene>
    <name evidence="2" type="ORF">RhiirA4_456234</name>
</gene>
<name>A0A2I1G712_9GLOM</name>
<protein>
    <submittedName>
        <fullName evidence="2">Uncharacterized protein</fullName>
    </submittedName>
</protein>
<dbReference type="GO" id="GO:0004124">
    <property type="term" value="F:cysteine synthase activity"/>
    <property type="evidence" value="ECO:0007669"/>
    <property type="project" value="TreeGrafter"/>
</dbReference>
<dbReference type="GO" id="GO:0071269">
    <property type="term" value="P:L-homocysteine biosynthetic process"/>
    <property type="evidence" value="ECO:0007669"/>
    <property type="project" value="TreeGrafter"/>
</dbReference>
<evidence type="ECO:0000256" key="1">
    <source>
        <dbReference type="ARBA" id="ARBA00009077"/>
    </source>
</evidence>
<organism evidence="2 3">
    <name type="scientific">Rhizophagus irregularis</name>
    <dbReference type="NCBI Taxonomy" id="588596"/>
    <lineage>
        <taxon>Eukaryota</taxon>
        <taxon>Fungi</taxon>
        <taxon>Fungi incertae sedis</taxon>
        <taxon>Mucoromycota</taxon>
        <taxon>Glomeromycotina</taxon>
        <taxon>Glomeromycetes</taxon>
        <taxon>Glomerales</taxon>
        <taxon>Glomeraceae</taxon>
        <taxon>Rhizophagus</taxon>
    </lineage>
</organism>
<dbReference type="InterPro" id="IPR015424">
    <property type="entry name" value="PyrdxlP-dep_Trfase"/>
</dbReference>
<dbReference type="PANTHER" id="PTHR43797:SF2">
    <property type="entry name" value="HOMOCYSTEINE_CYSTEINE SYNTHASE"/>
    <property type="match status" value="1"/>
</dbReference>
<dbReference type="InterPro" id="IPR006235">
    <property type="entry name" value="OAc-hSer/O-AcSer_sulfhydrylase"/>
</dbReference>
<dbReference type="Gene3D" id="3.40.640.10">
    <property type="entry name" value="Type I PLP-dependent aspartate aminotransferase-like (Major domain)"/>
    <property type="match status" value="1"/>
</dbReference>
<dbReference type="InterPro" id="IPR015421">
    <property type="entry name" value="PyrdxlP-dep_Trfase_major"/>
</dbReference>
<dbReference type="EMBL" id="LLXI01000197">
    <property type="protein sequence ID" value="PKY42419.1"/>
    <property type="molecule type" value="Genomic_DNA"/>
</dbReference>
<keyword evidence="3" id="KW-1185">Reference proteome</keyword>
<proteinExistence type="inferred from homology"/>
<dbReference type="SUPFAM" id="SSF53383">
    <property type="entry name" value="PLP-dependent transferases"/>
    <property type="match status" value="1"/>
</dbReference>
<evidence type="ECO:0000313" key="3">
    <source>
        <dbReference type="Proteomes" id="UP000234323"/>
    </source>
</evidence>
<dbReference type="InterPro" id="IPR015422">
    <property type="entry name" value="PyrdxlP-dep_Trfase_small"/>
</dbReference>
<comment type="caution">
    <text evidence="2">The sequence shown here is derived from an EMBL/GenBank/DDBJ whole genome shotgun (WGS) entry which is preliminary data.</text>
</comment>
<dbReference type="GO" id="GO:0006535">
    <property type="term" value="P:cysteine biosynthetic process from serine"/>
    <property type="evidence" value="ECO:0007669"/>
    <property type="project" value="TreeGrafter"/>
</dbReference>
<accession>A0A2I1G712</accession>
<dbReference type="AlphaFoldDB" id="A0A2I1G712"/>
<sequence length="202" mass="22877">MSNPFKVMDDSEEFAGSIDAICKIAYDARIPVIVDILLSQLNMEQKVLFTATKWIGHGTTIDGVVIDKARSEIVRNIGHVKILLDHNTLNFIIKNSQTSRKCFIISKMVRIESDDLRFHIQDLNHILIIKMQYYTRNGFWMYLAFGVKGNANVGIALIDALQLASHLANVGDAKTLGIHPTLTTHQVYKEIIRVSVSYEVYR</sequence>
<dbReference type="GO" id="GO:0003961">
    <property type="term" value="F:O-acetylhomoserine aminocarboxypropyltransferase activity"/>
    <property type="evidence" value="ECO:0007669"/>
    <property type="project" value="TreeGrafter"/>
</dbReference>
<comment type="similarity">
    <text evidence="1">Belongs to the trans-sulfuration enzymes family.</text>
</comment>
<dbReference type="GO" id="GO:0005737">
    <property type="term" value="C:cytoplasm"/>
    <property type="evidence" value="ECO:0007669"/>
    <property type="project" value="TreeGrafter"/>
</dbReference>
<dbReference type="Proteomes" id="UP000234323">
    <property type="component" value="Unassembled WGS sequence"/>
</dbReference>
<dbReference type="Gene3D" id="3.90.1150.10">
    <property type="entry name" value="Aspartate Aminotransferase, domain 1"/>
    <property type="match status" value="1"/>
</dbReference>
<reference evidence="2 3" key="1">
    <citation type="submission" date="2015-10" db="EMBL/GenBank/DDBJ databases">
        <title>Genome analyses suggest a sexual origin of heterokaryosis in a supposedly ancient asexual fungus.</title>
        <authorList>
            <person name="Ropars J."/>
            <person name="Sedzielewska K."/>
            <person name="Noel J."/>
            <person name="Charron P."/>
            <person name="Farinelli L."/>
            <person name="Marton T."/>
            <person name="Kruger M."/>
            <person name="Pelin A."/>
            <person name="Brachmann A."/>
            <person name="Corradi N."/>
        </authorList>
    </citation>
    <scope>NUCLEOTIDE SEQUENCE [LARGE SCALE GENOMIC DNA]</scope>
    <source>
        <strain evidence="2 3">A4</strain>
    </source>
</reference>
<dbReference type="PANTHER" id="PTHR43797">
    <property type="entry name" value="HOMOCYSTEINE/CYSTEINE SYNTHASE"/>
    <property type="match status" value="1"/>
</dbReference>
<evidence type="ECO:0000313" key="2">
    <source>
        <dbReference type="EMBL" id="PKY42419.1"/>
    </source>
</evidence>